<dbReference type="AlphaFoldDB" id="A0AAN7SH32"/>
<accession>A0AAN7SH32</accession>
<dbReference type="Pfam" id="PF04420">
    <property type="entry name" value="CHD5"/>
    <property type="match status" value="1"/>
</dbReference>
<protein>
    <recommendedName>
        <fullName evidence="3">Tail-anchored protein insertion receptor WRB</fullName>
    </recommendedName>
</protein>
<name>A0AAN7SH32_9COLE</name>
<sequence>MEDLVELMQFEAPEDEVLDNMLLMLMRRPKRIRAEQYGRFNLDVKMLFLLSTALSLLTCLVEKIMKPVFQWINQPSTYERNLINLKAEYKIQQAKLNMVDNFAKYSKIQRKINGIEQELQEMQSHKIRNQFIFRNICVYGTIRQK</sequence>
<comment type="caution">
    <text evidence="1">The sequence shown here is derived from an EMBL/GenBank/DDBJ whole genome shotgun (WGS) entry which is preliminary data.</text>
</comment>
<gene>
    <name evidence="1" type="ORF">RN001_008000</name>
</gene>
<dbReference type="GO" id="GO:0071816">
    <property type="term" value="P:tail-anchored membrane protein insertion into ER membrane"/>
    <property type="evidence" value="ECO:0007669"/>
    <property type="project" value="InterPro"/>
</dbReference>
<evidence type="ECO:0000313" key="1">
    <source>
        <dbReference type="EMBL" id="KAK4879854.1"/>
    </source>
</evidence>
<dbReference type="Proteomes" id="UP001353858">
    <property type="component" value="Unassembled WGS sequence"/>
</dbReference>
<evidence type="ECO:0008006" key="3">
    <source>
        <dbReference type="Google" id="ProtNLM"/>
    </source>
</evidence>
<dbReference type="InterPro" id="IPR028945">
    <property type="entry name" value="Get1"/>
</dbReference>
<evidence type="ECO:0000313" key="2">
    <source>
        <dbReference type="Proteomes" id="UP001353858"/>
    </source>
</evidence>
<dbReference type="EMBL" id="JARPUR010000003">
    <property type="protein sequence ID" value="KAK4879854.1"/>
    <property type="molecule type" value="Genomic_DNA"/>
</dbReference>
<organism evidence="1 2">
    <name type="scientific">Aquatica leii</name>
    <dbReference type="NCBI Taxonomy" id="1421715"/>
    <lineage>
        <taxon>Eukaryota</taxon>
        <taxon>Metazoa</taxon>
        <taxon>Ecdysozoa</taxon>
        <taxon>Arthropoda</taxon>
        <taxon>Hexapoda</taxon>
        <taxon>Insecta</taxon>
        <taxon>Pterygota</taxon>
        <taxon>Neoptera</taxon>
        <taxon>Endopterygota</taxon>
        <taxon>Coleoptera</taxon>
        <taxon>Polyphaga</taxon>
        <taxon>Elateriformia</taxon>
        <taxon>Elateroidea</taxon>
        <taxon>Lampyridae</taxon>
        <taxon>Luciolinae</taxon>
        <taxon>Aquatica</taxon>
    </lineage>
</organism>
<proteinExistence type="predicted"/>
<keyword evidence="2" id="KW-1185">Reference proteome</keyword>
<reference evidence="2" key="1">
    <citation type="submission" date="2023-01" db="EMBL/GenBank/DDBJ databases">
        <title>Key to firefly adult light organ development and bioluminescence: homeobox transcription factors regulate luciferase expression and transportation to peroxisome.</title>
        <authorList>
            <person name="Fu X."/>
        </authorList>
    </citation>
    <scope>NUCLEOTIDE SEQUENCE [LARGE SCALE GENOMIC DNA]</scope>
</reference>